<evidence type="ECO:0000313" key="4">
    <source>
        <dbReference type="Proteomes" id="UP000694522"/>
    </source>
</evidence>
<dbReference type="PANTHER" id="PTHR33775:SF4">
    <property type="entry name" value="CHROMOSOME 4 OPEN READING FRAME 54"/>
    <property type="match status" value="1"/>
</dbReference>
<feature type="compositionally biased region" description="Polar residues" evidence="1">
    <location>
        <begin position="1495"/>
        <end position="1508"/>
    </location>
</feature>
<keyword evidence="4" id="KW-1185">Reference proteome</keyword>
<feature type="region of interest" description="Disordered" evidence="1">
    <location>
        <begin position="1493"/>
        <end position="1512"/>
    </location>
</feature>
<protein>
    <submittedName>
        <fullName evidence="3">Chromosome 4 open reading frame 54</fullName>
    </submittedName>
</protein>
<feature type="compositionally biased region" description="Basic and acidic residues" evidence="1">
    <location>
        <begin position="399"/>
        <end position="417"/>
    </location>
</feature>
<feature type="region of interest" description="Disordered" evidence="1">
    <location>
        <begin position="1150"/>
        <end position="1282"/>
    </location>
</feature>
<feature type="compositionally biased region" description="Low complexity" evidence="1">
    <location>
        <begin position="958"/>
        <end position="974"/>
    </location>
</feature>
<evidence type="ECO:0000256" key="1">
    <source>
        <dbReference type="SAM" id="MobiDB-lite"/>
    </source>
</evidence>
<feature type="compositionally biased region" description="Gly residues" evidence="1">
    <location>
        <begin position="175"/>
        <end position="191"/>
    </location>
</feature>
<evidence type="ECO:0000259" key="2">
    <source>
        <dbReference type="Pfam" id="PF15232"/>
    </source>
</evidence>
<dbReference type="Ensembl" id="ENSACOT00000009449.1">
    <property type="protein sequence ID" value="ENSACOP00000009133.1"/>
    <property type="gene ID" value="ENSACOG00000006390.1"/>
</dbReference>
<feature type="region of interest" description="Disordered" evidence="1">
    <location>
        <begin position="1068"/>
        <end position="1104"/>
    </location>
</feature>
<feature type="compositionally biased region" description="Basic and acidic residues" evidence="1">
    <location>
        <begin position="1083"/>
        <end position="1097"/>
    </location>
</feature>
<dbReference type="InterPro" id="IPR027838">
    <property type="entry name" value="DUF4585"/>
</dbReference>
<sequence length="1574" mass="163205">MDSQRPRRAKRRPSRKNPERPGPVPRSRRATGLLLPMAKRACAVPRVRGGAEPGPAPPPPGGDAQPGQAEDGREGWEGQGRGRAAHRPPARACPPLGPLPRPDGSGMDAPSRSPAGTRAGPEGAAAGPGPSPKAATEEEKEEAVAYVEIRGSPRGPEDNGQIPALATAGGTPERGAGGTGDVGGSESGGSQAGAAGPASSDRGRDHPPSPGATAEGCGADPASGGEAGSCGPPEAGVCPESSSSSCPSPVPKAGDFRAMGEPVSTEGKTSSSSFGYESEEEDAGSKAVPPGAPPSIPPGCSGGSREEAHYISTQEIQLSEVDHDMDFDAGLAARWDFEDNNVIYSFVDYASFGSDETPGDTATEEEENSCYLSTTTSEPNNQTDSIDNTSSTEIVSLTSEHDTLGGDKRASPGESRSKQSGRPGGSPAAQLLLSIKAASRAINESSNVRGKQNSIYAAKHEGDMSLRVPTAPDRDASLKPDAARDHTKKFIAVPARLLPRCGAARAGEHSSGASSAVSELDDADKEVRNLTARAFRSLAYPYFDTLRPSSRASSASLPDNALGINRWSTYLDLKCGSLGQRAEPSLLRSGRSQTKALEFVVSKLDGEIAHVESPRRLRAGSRVVTLLDLGHGSEAGPTPEAGGGEPPAAESSVGGPIKKSKFASSLLKNVISKKMQLEHEFKMERGEITDTSYTGPGAGREPEPAGGGRQRQRESGVQRQSSRHSEGGSDCTAATAEETGEGGGGRSPASKASTPREGNRSLDRALTEELCEVKRSASEAIKATFLRSQNSAFRSWKEREAEKKEERAPVGKLKLSSRHDWRADLGEISAGKSTKMSRLFVPAIQHTLREKEPGKQATKCSAVPASSPPAAKPRAPEIKISLGSLQQPRDAGFSIAQLLTPRIAGRPPEEGRSQQLRLPKPGDGSDKVPQFTVRDVRDGKNRAQGPLHQVRDVRKLIKSSYNYDSGDNSSDKGSVASDQGGPEQKPRQQLVIAGVPRSLSPVVITCQAVGHASTKSTEAGPKAAGRAPACPPEGTVLVHRTSGRLPVATIAPNKSDPRQPAVLKIVSKSAAPWRHQAPQPPAERGRGPEEDPREESKAAPVQNALEKLTAAVRSMEELYSFNKREWKRKSDPLPITDSHVLSLIASQERDAGLRPAPPAAAAAAAAPPPPPAADKAEEPPGKGPVSERLPRRPFNTNADKVSAKAAAFESLARQRQRGPPAPRAEPPGVPRALLTLRGAGGAGAPAPSKPPSEGGLRGQAAPRSPRLPAGGGDAERGPDCGNYLALPLKAAAEPGSPPPAVPVSGANGGIRPSPVSAAATAATLCSLQPFGTAKRPGSPGPLPGPPPAEEPSAAAPPPPAEGPAAAIYRPPLPFAALPGAAPPPLLCFSPSMPTAATAAEPFPQTQRKMLLDVSTGQYYLVDTPVQQPLKRRLFDPETGQYVEVPVPQQPAVAPVPLPLSPLALNPGAYGATYMLYPGLLPAAAVLPAGALQRPLSHSGSDASAQAESGSPAAAETAFAESPYYVATGKGPPPPRRGAGEAKPVISITAPATGPRIVAPPSFDGTTMRFVVEHR</sequence>
<feature type="region of interest" description="Disordered" evidence="1">
    <location>
        <begin position="1329"/>
        <end position="1365"/>
    </location>
</feature>
<feature type="region of interest" description="Disordered" evidence="1">
    <location>
        <begin position="902"/>
        <end position="986"/>
    </location>
</feature>
<evidence type="ECO:0000313" key="3">
    <source>
        <dbReference type="Ensembl" id="ENSACOP00000009133.1"/>
    </source>
</evidence>
<feature type="compositionally biased region" description="Low complexity" evidence="1">
    <location>
        <begin position="114"/>
        <end position="134"/>
    </location>
</feature>
<name>A0A8B9FI82_9PSIT</name>
<feature type="region of interest" description="Disordered" evidence="1">
    <location>
        <begin position="681"/>
        <end position="762"/>
    </location>
</feature>
<dbReference type="InterPro" id="IPR052303">
    <property type="entry name" value="CEFIP"/>
</dbReference>
<reference evidence="3" key="2">
    <citation type="submission" date="2025-09" db="UniProtKB">
        <authorList>
            <consortium name="Ensembl"/>
        </authorList>
    </citation>
    <scope>IDENTIFICATION</scope>
</reference>
<feature type="region of interest" description="Disordered" evidence="1">
    <location>
        <begin position="629"/>
        <end position="656"/>
    </location>
</feature>
<feature type="compositionally biased region" description="Low complexity" evidence="1">
    <location>
        <begin position="237"/>
        <end position="247"/>
    </location>
</feature>
<feature type="compositionally biased region" description="Pro residues" evidence="1">
    <location>
        <begin position="1338"/>
        <end position="1361"/>
    </location>
</feature>
<feature type="domain" description="DUF4585" evidence="2">
    <location>
        <begin position="1401"/>
        <end position="1469"/>
    </location>
</feature>
<proteinExistence type="predicted"/>
<feature type="region of interest" description="Disordered" evidence="1">
    <location>
        <begin position="1012"/>
        <end position="1031"/>
    </location>
</feature>
<dbReference type="PANTHER" id="PTHR33775">
    <property type="entry name" value="CARDIAC-ENRICHED FHL2-INTERACTING PROTEIN-RELATED"/>
    <property type="match status" value="1"/>
</dbReference>
<organism evidence="3 4">
    <name type="scientific">Amazona collaria</name>
    <name type="common">yellow-billed parrot</name>
    <dbReference type="NCBI Taxonomy" id="241587"/>
    <lineage>
        <taxon>Eukaryota</taxon>
        <taxon>Metazoa</taxon>
        <taxon>Chordata</taxon>
        <taxon>Craniata</taxon>
        <taxon>Vertebrata</taxon>
        <taxon>Euteleostomi</taxon>
        <taxon>Archelosauria</taxon>
        <taxon>Archosauria</taxon>
        <taxon>Dinosauria</taxon>
        <taxon>Saurischia</taxon>
        <taxon>Theropoda</taxon>
        <taxon>Coelurosauria</taxon>
        <taxon>Aves</taxon>
        <taxon>Neognathae</taxon>
        <taxon>Neoaves</taxon>
        <taxon>Telluraves</taxon>
        <taxon>Australaves</taxon>
        <taxon>Psittaciformes</taxon>
        <taxon>Psittacidae</taxon>
        <taxon>Amazona</taxon>
    </lineage>
</organism>
<feature type="region of interest" description="Disordered" evidence="1">
    <location>
        <begin position="355"/>
        <end position="427"/>
    </location>
</feature>
<dbReference type="Proteomes" id="UP000694522">
    <property type="component" value="Unplaced"/>
</dbReference>
<feature type="compositionally biased region" description="Pro residues" evidence="1">
    <location>
        <begin position="91"/>
        <end position="101"/>
    </location>
</feature>
<feature type="compositionally biased region" description="Low complexity" evidence="1">
    <location>
        <begin position="634"/>
        <end position="650"/>
    </location>
</feature>
<feature type="region of interest" description="Disordered" evidence="1">
    <location>
        <begin position="1"/>
        <end position="305"/>
    </location>
</feature>
<feature type="compositionally biased region" description="Polar residues" evidence="1">
    <location>
        <begin position="370"/>
        <end position="398"/>
    </location>
</feature>
<dbReference type="Pfam" id="PF15232">
    <property type="entry name" value="DUF4585"/>
    <property type="match status" value="1"/>
</dbReference>
<feature type="compositionally biased region" description="Pro residues" evidence="1">
    <location>
        <begin position="1219"/>
        <end position="1229"/>
    </location>
</feature>
<reference evidence="3" key="1">
    <citation type="submission" date="2025-08" db="UniProtKB">
        <authorList>
            <consortium name="Ensembl"/>
        </authorList>
    </citation>
    <scope>IDENTIFICATION</scope>
</reference>
<feature type="compositionally biased region" description="Basic residues" evidence="1">
    <location>
        <begin position="1"/>
        <end position="15"/>
    </location>
</feature>
<feature type="region of interest" description="Disordered" evidence="1">
    <location>
        <begin position="850"/>
        <end position="877"/>
    </location>
</feature>
<accession>A0A8B9FI82</accession>